<feature type="transmembrane region" description="Helical" evidence="7">
    <location>
        <begin position="239"/>
        <end position="257"/>
    </location>
</feature>
<name>A0A9W8YF93_9PLEO</name>
<dbReference type="PANTHER" id="PTHR48020">
    <property type="entry name" value="PROTON MYO-INOSITOL COTRANSPORTER"/>
    <property type="match status" value="1"/>
</dbReference>
<keyword evidence="3" id="KW-0813">Transport</keyword>
<dbReference type="EMBL" id="JAPEUY010000003">
    <property type="protein sequence ID" value="KAJ4374818.1"/>
    <property type="molecule type" value="Genomic_DNA"/>
</dbReference>
<evidence type="ECO:0000313" key="9">
    <source>
        <dbReference type="EMBL" id="KAJ4374818.1"/>
    </source>
</evidence>
<accession>A0A9W8YF93</accession>
<dbReference type="PROSITE" id="PS50850">
    <property type="entry name" value="MFS"/>
    <property type="match status" value="1"/>
</dbReference>
<sequence length="587" mass="65366">MSATLSAARAANEQDESVGRGMLVDRRLAAAQGHATGPRQTIDNPFLTFDDTRVDATTGRTELEAYVWDFCVVADLKDRYELLRFGARLARDKHEAMSRYADELTEPEKKLLDKEKERETGFWKQSKFFRATIITASLGGMIQGWTQSANNGTAYGMPAEFGLCYLRPDCKASALWTFGMLNAIPLLSAGLFGTITADLLQENVLGRRGSVMLSCIITIASTIGASVSHNVGQLAACRAINGIALGAKASIIPIYSAELSPEHIRGAILANWQLADAAGIFFGFLANLLVVLYVDDSDRSWRILTNTVLIPTFPLLIMIYLMPESPRYLMKHGKYRKALEAFEQIQTTWLLCSRDFMYAHAQLDFENEQRGERGIEMVDLNRLTSERSSLNIDLQQAEKRDDPYSYHIGVTGYFKRLVQLWENKRCRRALLSASIAMLSQQMTGVNTIAFLGTILWEKSFTREKPFSTYQPPTEDYQVSVKNAKLAAIIGLAFGAANYVFGLPAYWLSDKIGRSIMLALGLPNMAWSLLVFAFLFKIDNSNVRTPCIALFAVIFVAFYAPTAGTSPFSISAEVSYLHKNLRIATKLI</sequence>
<gene>
    <name evidence="9" type="ORF">N0V83_001895</name>
</gene>
<feature type="transmembrane region" description="Helical" evidence="7">
    <location>
        <begin position="300"/>
        <end position="321"/>
    </location>
</feature>
<feature type="transmembrane region" description="Helical" evidence="7">
    <location>
        <begin position="547"/>
        <end position="569"/>
    </location>
</feature>
<evidence type="ECO:0000256" key="6">
    <source>
        <dbReference type="ARBA" id="ARBA00023136"/>
    </source>
</evidence>
<dbReference type="GO" id="GO:0016020">
    <property type="term" value="C:membrane"/>
    <property type="evidence" value="ECO:0007669"/>
    <property type="project" value="UniProtKB-SubCell"/>
</dbReference>
<comment type="subcellular location">
    <subcellularLocation>
        <location evidence="1">Membrane</location>
        <topology evidence="1">Multi-pass membrane protein</topology>
    </subcellularLocation>
</comment>
<dbReference type="InterPro" id="IPR036259">
    <property type="entry name" value="MFS_trans_sf"/>
</dbReference>
<feature type="domain" description="Major facilitator superfamily (MFS) profile" evidence="8">
    <location>
        <begin position="132"/>
        <end position="587"/>
    </location>
</feature>
<dbReference type="SUPFAM" id="SSF103473">
    <property type="entry name" value="MFS general substrate transporter"/>
    <property type="match status" value="1"/>
</dbReference>
<comment type="caution">
    <text evidence="9">The sequence shown here is derived from an EMBL/GenBank/DDBJ whole genome shotgun (WGS) entry which is preliminary data.</text>
</comment>
<protein>
    <recommendedName>
        <fullName evidence="8">Major facilitator superfamily (MFS) profile domain-containing protein</fullName>
    </recommendedName>
</protein>
<dbReference type="Gene3D" id="1.20.1250.20">
    <property type="entry name" value="MFS general substrate transporter like domains"/>
    <property type="match status" value="1"/>
</dbReference>
<proteinExistence type="inferred from homology"/>
<evidence type="ECO:0000313" key="10">
    <source>
        <dbReference type="Proteomes" id="UP001140560"/>
    </source>
</evidence>
<keyword evidence="4 7" id="KW-0812">Transmembrane</keyword>
<dbReference type="Proteomes" id="UP001140560">
    <property type="component" value="Unassembled WGS sequence"/>
</dbReference>
<evidence type="ECO:0000259" key="8">
    <source>
        <dbReference type="PROSITE" id="PS50850"/>
    </source>
</evidence>
<evidence type="ECO:0000256" key="7">
    <source>
        <dbReference type="SAM" id="Phobius"/>
    </source>
</evidence>
<dbReference type="GO" id="GO:0015791">
    <property type="term" value="P:polyol transmembrane transport"/>
    <property type="evidence" value="ECO:0007669"/>
    <property type="project" value="UniProtKB-ARBA"/>
</dbReference>
<dbReference type="GO" id="GO:0015798">
    <property type="term" value="P:myo-inositol transport"/>
    <property type="evidence" value="ECO:0007669"/>
    <property type="project" value="UniProtKB-ARBA"/>
</dbReference>
<keyword evidence="5 7" id="KW-1133">Transmembrane helix</keyword>
<comment type="similarity">
    <text evidence="2">Belongs to the major facilitator superfamily. Sugar transporter (TC 2.A.1.1) family.</text>
</comment>
<dbReference type="PROSITE" id="PS00217">
    <property type="entry name" value="SUGAR_TRANSPORT_2"/>
    <property type="match status" value="1"/>
</dbReference>
<feature type="transmembrane region" description="Helical" evidence="7">
    <location>
        <begin position="174"/>
        <end position="197"/>
    </location>
</feature>
<keyword evidence="10" id="KW-1185">Reference proteome</keyword>
<organism evidence="9 10">
    <name type="scientific">Neocucurbitaria cava</name>
    <dbReference type="NCBI Taxonomy" id="798079"/>
    <lineage>
        <taxon>Eukaryota</taxon>
        <taxon>Fungi</taxon>
        <taxon>Dikarya</taxon>
        <taxon>Ascomycota</taxon>
        <taxon>Pezizomycotina</taxon>
        <taxon>Dothideomycetes</taxon>
        <taxon>Pleosporomycetidae</taxon>
        <taxon>Pleosporales</taxon>
        <taxon>Pleosporineae</taxon>
        <taxon>Cucurbitariaceae</taxon>
        <taxon>Neocucurbitaria</taxon>
    </lineage>
</organism>
<evidence type="ECO:0000256" key="4">
    <source>
        <dbReference type="ARBA" id="ARBA00022692"/>
    </source>
</evidence>
<dbReference type="GO" id="GO:0022857">
    <property type="term" value="F:transmembrane transporter activity"/>
    <property type="evidence" value="ECO:0007669"/>
    <property type="project" value="InterPro"/>
</dbReference>
<dbReference type="AlphaFoldDB" id="A0A9W8YF93"/>
<evidence type="ECO:0000256" key="2">
    <source>
        <dbReference type="ARBA" id="ARBA00010992"/>
    </source>
</evidence>
<dbReference type="PRINTS" id="PR00171">
    <property type="entry name" value="SUGRTRNSPORT"/>
</dbReference>
<evidence type="ECO:0000256" key="3">
    <source>
        <dbReference type="ARBA" id="ARBA00022448"/>
    </source>
</evidence>
<dbReference type="OrthoDB" id="6339427at2759"/>
<feature type="transmembrane region" description="Helical" evidence="7">
    <location>
        <begin position="209"/>
        <end position="227"/>
    </location>
</feature>
<dbReference type="PANTHER" id="PTHR48020:SF40">
    <property type="entry name" value="MAJOR FACILITATOR SUPERFAMILY (MFS) PROFILE DOMAIN-CONTAINING PROTEIN"/>
    <property type="match status" value="1"/>
</dbReference>
<dbReference type="Pfam" id="PF00083">
    <property type="entry name" value="Sugar_tr"/>
    <property type="match status" value="2"/>
</dbReference>
<feature type="transmembrane region" description="Helical" evidence="7">
    <location>
        <begin position="269"/>
        <end position="294"/>
    </location>
</feature>
<dbReference type="InterPro" id="IPR050814">
    <property type="entry name" value="Myo-inositol_Transporter"/>
</dbReference>
<evidence type="ECO:0000256" key="5">
    <source>
        <dbReference type="ARBA" id="ARBA00022989"/>
    </source>
</evidence>
<dbReference type="InterPro" id="IPR003663">
    <property type="entry name" value="Sugar/inositol_transpt"/>
</dbReference>
<dbReference type="InterPro" id="IPR005829">
    <property type="entry name" value="Sugar_transporter_CS"/>
</dbReference>
<dbReference type="InterPro" id="IPR005828">
    <property type="entry name" value="MFS_sugar_transport-like"/>
</dbReference>
<reference evidence="9" key="1">
    <citation type="submission" date="2022-10" db="EMBL/GenBank/DDBJ databases">
        <title>Tapping the CABI collections for fungal endophytes: first genome assemblies for Collariella, Neodidymelliopsis, Ascochyta clinopodiicola, Didymella pomorum, Didymosphaeria variabile, Neocosmospora piperis and Neocucurbitaria cava.</title>
        <authorList>
            <person name="Hill R."/>
        </authorList>
    </citation>
    <scope>NUCLEOTIDE SEQUENCE</scope>
    <source>
        <strain evidence="9">IMI 356814</strain>
    </source>
</reference>
<keyword evidence="6 7" id="KW-0472">Membrane</keyword>
<feature type="transmembrane region" description="Helical" evidence="7">
    <location>
        <begin position="514"/>
        <end position="535"/>
    </location>
</feature>
<feature type="transmembrane region" description="Helical" evidence="7">
    <location>
        <begin position="485"/>
        <end position="507"/>
    </location>
</feature>
<evidence type="ECO:0000256" key="1">
    <source>
        <dbReference type="ARBA" id="ARBA00004141"/>
    </source>
</evidence>
<dbReference type="InterPro" id="IPR020846">
    <property type="entry name" value="MFS_dom"/>
</dbReference>